<keyword evidence="10 15" id="KW-1015">Disulfide bond</keyword>
<evidence type="ECO:0000256" key="16">
    <source>
        <dbReference type="SAM" id="MobiDB-lite"/>
    </source>
</evidence>
<dbReference type="InterPro" id="IPR057244">
    <property type="entry name" value="GAIN_B"/>
</dbReference>
<name>A0A8X6NSG3_NEPPI</name>
<evidence type="ECO:0000256" key="12">
    <source>
        <dbReference type="ARBA" id="ARBA00023180"/>
    </source>
</evidence>
<keyword evidence="9 17" id="KW-0472">Membrane</keyword>
<keyword evidence="11" id="KW-0675">Receptor</keyword>
<evidence type="ECO:0000256" key="2">
    <source>
        <dbReference type="ARBA" id="ARBA00022473"/>
    </source>
</evidence>
<evidence type="ECO:0000313" key="22">
    <source>
        <dbReference type="EMBL" id="GFT32241.1"/>
    </source>
</evidence>
<evidence type="ECO:0000256" key="11">
    <source>
        <dbReference type="ARBA" id="ARBA00023170"/>
    </source>
</evidence>
<evidence type="ECO:0000256" key="3">
    <source>
        <dbReference type="ARBA" id="ARBA00022475"/>
    </source>
</evidence>
<evidence type="ECO:0000256" key="6">
    <source>
        <dbReference type="ARBA" id="ARBA00022737"/>
    </source>
</evidence>
<dbReference type="InterPro" id="IPR036445">
    <property type="entry name" value="GPCR_2_extracell_dom_sf"/>
</dbReference>
<keyword evidence="7 17" id="KW-1133">Transmembrane helix</keyword>
<feature type="transmembrane region" description="Helical" evidence="17">
    <location>
        <begin position="483"/>
        <end position="506"/>
    </location>
</feature>
<feature type="disulfide bond" evidence="15">
    <location>
        <begin position="17"/>
        <end position="34"/>
    </location>
</feature>
<comment type="subcellular location">
    <subcellularLocation>
        <location evidence="1">Cell membrane</location>
        <topology evidence="1">Multi-pass membrane protein</topology>
    </subcellularLocation>
</comment>
<feature type="transmembrane region" description="Helical" evidence="17">
    <location>
        <begin position="629"/>
        <end position="650"/>
    </location>
</feature>
<dbReference type="PROSITE" id="PS50261">
    <property type="entry name" value="G_PROTEIN_RECEP_F2_4"/>
    <property type="match status" value="1"/>
</dbReference>
<evidence type="ECO:0000256" key="17">
    <source>
        <dbReference type="SAM" id="Phobius"/>
    </source>
</evidence>
<dbReference type="PROSITE" id="PS50227">
    <property type="entry name" value="G_PROTEIN_RECEP_F2_3"/>
    <property type="match status" value="1"/>
</dbReference>
<dbReference type="Gene3D" id="2.170.300.10">
    <property type="entry name" value="Tie2 ligand-binding domain superfamily"/>
    <property type="match status" value="1"/>
</dbReference>
<dbReference type="Pfam" id="PF00053">
    <property type="entry name" value="EGF_laminin"/>
    <property type="match status" value="1"/>
</dbReference>
<dbReference type="CDD" id="cd15441">
    <property type="entry name" value="7tmB2_CELSR_Adhesion_IV"/>
    <property type="match status" value="1"/>
</dbReference>
<dbReference type="EMBL" id="BMAW01108076">
    <property type="protein sequence ID" value="GFT32241.1"/>
    <property type="molecule type" value="Genomic_DNA"/>
</dbReference>
<dbReference type="InterPro" id="IPR046338">
    <property type="entry name" value="GAIN_dom_sf"/>
</dbReference>
<evidence type="ECO:0000256" key="9">
    <source>
        <dbReference type="ARBA" id="ARBA00023136"/>
    </source>
</evidence>
<gene>
    <name evidence="22" type="primary">stan</name>
    <name evidence="22" type="ORF">NPIL_533541</name>
</gene>
<dbReference type="Gene3D" id="2.60.220.50">
    <property type="match status" value="1"/>
</dbReference>
<comment type="caution">
    <text evidence="15">Lacks conserved residue(s) required for the propagation of feature annotation.</text>
</comment>
<dbReference type="PRINTS" id="PR00249">
    <property type="entry name" value="GPCRSECRETIN"/>
</dbReference>
<evidence type="ECO:0000313" key="23">
    <source>
        <dbReference type="Proteomes" id="UP000887013"/>
    </source>
</evidence>
<dbReference type="PROSITE" id="PS01248">
    <property type="entry name" value="EGF_LAM_1"/>
    <property type="match status" value="1"/>
</dbReference>
<keyword evidence="8" id="KW-0297">G-protein coupled receptor</keyword>
<dbReference type="InterPro" id="IPR032471">
    <property type="entry name" value="AGRL2-4_GAIN_subdom_A"/>
</dbReference>
<dbReference type="InterPro" id="IPR001879">
    <property type="entry name" value="GPCR_2_extracellular_dom"/>
</dbReference>
<accession>A0A8X6NSG3</accession>
<keyword evidence="6" id="KW-0677">Repeat</keyword>
<dbReference type="Proteomes" id="UP000887013">
    <property type="component" value="Unassembled WGS sequence"/>
</dbReference>
<dbReference type="PANTHER" id="PTHR12011">
    <property type="entry name" value="ADHESION G-PROTEIN COUPLED RECEPTOR"/>
    <property type="match status" value="1"/>
</dbReference>
<dbReference type="GO" id="GO:0007189">
    <property type="term" value="P:adenylate cyclase-activating G protein-coupled receptor signaling pathway"/>
    <property type="evidence" value="ECO:0007669"/>
    <property type="project" value="TreeGrafter"/>
</dbReference>
<dbReference type="InterPro" id="IPR000832">
    <property type="entry name" value="GPCR_2_secretin-like"/>
</dbReference>
<dbReference type="SMART" id="SM00303">
    <property type="entry name" value="GPS"/>
    <property type="match status" value="1"/>
</dbReference>
<feature type="disulfide bond" evidence="15">
    <location>
        <begin position="36"/>
        <end position="45"/>
    </location>
</feature>
<feature type="domain" description="Laminin EGF-like" evidence="18">
    <location>
        <begin position="15"/>
        <end position="62"/>
    </location>
</feature>
<feature type="non-terminal residue" evidence="22">
    <location>
        <position position="1"/>
    </location>
</feature>
<evidence type="ECO:0000256" key="7">
    <source>
        <dbReference type="ARBA" id="ARBA00022989"/>
    </source>
</evidence>
<dbReference type="Pfam" id="PF01825">
    <property type="entry name" value="GPS"/>
    <property type="match status" value="1"/>
</dbReference>
<dbReference type="SMART" id="SM00180">
    <property type="entry name" value="EGF_Lam"/>
    <property type="match status" value="1"/>
</dbReference>
<dbReference type="FunFam" id="2.10.25.10:FF:000011">
    <property type="entry name" value="Cadherin EGF LAG seven-pass G-type receptor"/>
    <property type="match status" value="1"/>
</dbReference>
<dbReference type="GO" id="GO:0005886">
    <property type="term" value="C:plasma membrane"/>
    <property type="evidence" value="ECO:0007669"/>
    <property type="project" value="UniProtKB-SubCell"/>
</dbReference>
<dbReference type="Pfam" id="PF02793">
    <property type="entry name" value="HRM"/>
    <property type="match status" value="1"/>
</dbReference>
<protein>
    <submittedName>
        <fullName evidence="22">Protocadherin-like wing polarity protein stan</fullName>
    </submittedName>
</protein>
<evidence type="ECO:0000259" key="19">
    <source>
        <dbReference type="PROSITE" id="PS50221"/>
    </source>
</evidence>
<dbReference type="PANTHER" id="PTHR12011:SF471">
    <property type="entry name" value="G-PROTEIN COUPLED RECEPTORS FAMILY 2 PROFILE 2 DOMAIN-CONTAINING PROTEIN"/>
    <property type="match status" value="1"/>
</dbReference>
<dbReference type="PROSITE" id="PS50027">
    <property type="entry name" value="EGF_LAM_2"/>
    <property type="match status" value="1"/>
</dbReference>
<organism evidence="22 23">
    <name type="scientific">Nephila pilipes</name>
    <name type="common">Giant wood spider</name>
    <name type="synonym">Nephila maculata</name>
    <dbReference type="NCBI Taxonomy" id="299642"/>
    <lineage>
        <taxon>Eukaryota</taxon>
        <taxon>Metazoa</taxon>
        <taxon>Ecdysozoa</taxon>
        <taxon>Arthropoda</taxon>
        <taxon>Chelicerata</taxon>
        <taxon>Arachnida</taxon>
        <taxon>Araneae</taxon>
        <taxon>Araneomorphae</taxon>
        <taxon>Entelegynae</taxon>
        <taxon>Araneoidea</taxon>
        <taxon>Nephilidae</taxon>
        <taxon>Nephila</taxon>
    </lineage>
</organism>
<dbReference type="AlphaFoldDB" id="A0A8X6NSG3"/>
<keyword evidence="23" id="KW-1185">Reference proteome</keyword>
<feature type="transmembrane region" description="Helical" evidence="17">
    <location>
        <begin position="589"/>
        <end position="609"/>
    </location>
</feature>
<evidence type="ECO:0000259" key="18">
    <source>
        <dbReference type="PROSITE" id="PS50027"/>
    </source>
</evidence>
<feature type="domain" description="G-protein coupled receptors family 2 profile 2" evidence="21">
    <location>
        <begin position="481"/>
        <end position="722"/>
    </location>
</feature>
<dbReference type="Pfam" id="PF16489">
    <property type="entry name" value="GAIN"/>
    <property type="match status" value="1"/>
</dbReference>
<dbReference type="SUPFAM" id="SSF81321">
    <property type="entry name" value="Family A G protein-coupled receptor-like"/>
    <property type="match status" value="1"/>
</dbReference>
<dbReference type="GO" id="GO:0007166">
    <property type="term" value="P:cell surface receptor signaling pathway"/>
    <property type="evidence" value="ECO:0007669"/>
    <property type="project" value="InterPro"/>
</dbReference>
<keyword evidence="5" id="KW-0732">Signal</keyword>
<feature type="transmembrane region" description="Helical" evidence="17">
    <location>
        <begin position="550"/>
        <end position="568"/>
    </location>
</feature>
<proteinExistence type="predicted"/>
<evidence type="ECO:0000256" key="8">
    <source>
        <dbReference type="ARBA" id="ARBA00023040"/>
    </source>
</evidence>
<comment type="caution">
    <text evidence="22">The sequence shown here is derived from an EMBL/GenBank/DDBJ whole genome shotgun (WGS) entry which is preliminary data.</text>
</comment>
<dbReference type="GO" id="GO:0048468">
    <property type="term" value="P:cell development"/>
    <property type="evidence" value="ECO:0007669"/>
    <property type="project" value="UniProtKB-ARBA"/>
</dbReference>
<evidence type="ECO:0000256" key="1">
    <source>
        <dbReference type="ARBA" id="ARBA00004651"/>
    </source>
</evidence>
<evidence type="ECO:0000256" key="13">
    <source>
        <dbReference type="ARBA" id="ARBA00023224"/>
    </source>
</evidence>
<keyword evidence="2" id="KW-0217">Developmental protein</keyword>
<reference evidence="22" key="1">
    <citation type="submission" date="2020-08" db="EMBL/GenBank/DDBJ databases">
        <title>Multicomponent nature underlies the extraordinary mechanical properties of spider dragline silk.</title>
        <authorList>
            <person name="Kono N."/>
            <person name="Nakamura H."/>
            <person name="Mori M."/>
            <person name="Yoshida Y."/>
            <person name="Ohtoshi R."/>
            <person name="Malay A.D."/>
            <person name="Moran D.A.P."/>
            <person name="Tomita M."/>
            <person name="Numata K."/>
            <person name="Arakawa K."/>
        </authorList>
    </citation>
    <scope>NUCLEOTIDE SEQUENCE</scope>
</reference>
<feature type="transmembrane region" description="Helical" evidence="17">
    <location>
        <begin position="518"/>
        <end position="535"/>
    </location>
</feature>
<dbReference type="OrthoDB" id="6431996at2759"/>
<dbReference type="SUPFAM" id="SSF57196">
    <property type="entry name" value="EGF/Laminin"/>
    <property type="match status" value="1"/>
</dbReference>
<evidence type="ECO:0000259" key="20">
    <source>
        <dbReference type="PROSITE" id="PS50227"/>
    </source>
</evidence>
<keyword evidence="3" id="KW-1003">Cell membrane</keyword>
<evidence type="ECO:0000256" key="14">
    <source>
        <dbReference type="ARBA" id="ARBA00023292"/>
    </source>
</evidence>
<keyword evidence="4 17" id="KW-0812">Transmembrane</keyword>
<dbReference type="Pfam" id="PF00002">
    <property type="entry name" value="7tm_2"/>
    <property type="match status" value="1"/>
</dbReference>
<evidence type="ECO:0000256" key="4">
    <source>
        <dbReference type="ARBA" id="ARBA00022692"/>
    </source>
</evidence>
<dbReference type="InterPro" id="IPR017981">
    <property type="entry name" value="GPCR_2-like_7TM"/>
</dbReference>
<dbReference type="GO" id="GO:0007155">
    <property type="term" value="P:cell adhesion"/>
    <property type="evidence" value="ECO:0007669"/>
    <property type="project" value="UniProtKB-ARBA"/>
</dbReference>
<dbReference type="InterPro" id="IPR002049">
    <property type="entry name" value="LE_dom"/>
</dbReference>
<dbReference type="PROSITE" id="PS50221">
    <property type="entry name" value="GAIN_B"/>
    <property type="match status" value="1"/>
</dbReference>
<evidence type="ECO:0000259" key="21">
    <source>
        <dbReference type="PROSITE" id="PS50261"/>
    </source>
</evidence>
<dbReference type="GO" id="GO:0004930">
    <property type="term" value="F:G protein-coupled receptor activity"/>
    <property type="evidence" value="ECO:0007669"/>
    <property type="project" value="UniProtKB-KW"/>
</dbReference>
<keyword evidence="14 15" id="KW-0424">Laminin EGF-like domain</keyword>
<feature type="domain" description="G-protein coupled receptors family 2 profile 1" evidence="20">
    <location>
        <begin position="47"/>
        <end position="120"/>
    </location>
</feature>
<evidence type="ECO:0000256" key="10">
    <source>
        <dbReference type="ARBA" id="ARBA00023157"/>
    </source>
</evidence>
<dbReference type="InterPro" id="IPR000203">
    <property type="entry name" value="GPS"/>
</dbReference>
<feature type="transmembrane region" description="Helical" evidence="17">
    <location>
        <begin position="670"/>
        <end position="692"/>
    </location>
</feature>
<evidence type="ECO:0000256" key="5">
    <source>
        <dbReference type="ARBA" id="ARBA00022729"/>
    </source>
</evidence>
<keyword evidence="13" id="KW-0807">Transducer</keyword>
<feature type="transmembrane region" description="Helical" evidence="17">
    <location>
        <begin position="698"/>
        <end position="721"/>
    </location>
</feature>
<dbReference type="Gene3D" id="1.20.1070.10">
    <property type="entry name" value="Rhodopsin 7-helix transmembrane proteins"/>
    <property type="match status" value="1"/>
</dbReference>
<dbReference type="CDD" id="cd00055">
    <property type="entry name" value="EGF_Lam"/>
    <property type="match status" value="1"/>
</dbReference>
<dbReference type="Gene3D" id="4.10.1240.10">
    <property type="entry name" value="GPCR, family 2, extracellular hormone receptor domain"/>
    <property type="match status" value="1"/>
</dbReference>
<sequence length="1199" mass="134430">DNHFQPRDSPICYNCDCYSIGSFGNGCDPVSGQCHCRPGVIGRRCDSCSNPFAEVTLRGCEVVYDSCPRAYSRGIWWPRTFFDEVVEEDCPEGSVGRANRFCSEQNGWNEPDLFGCTSQSFVGLADQLGNLKKGLTKLNTSLVVEYAHQLQIAVNKTYPLYGNDVLIFSLLFQHIIQHEKQKAGLDLSHRQDRYFIKNLIQAANAILDPIYLDHWNQIAASTGRGIEMILDSFEEYLQVLIRHFADTFTRPFEWNEKNIVFGVDTVSSTDVWISSIIENETRFLDVSPFVEFKRIDGEEIPSIIFPKYNNYPIRENFERNSAEIILPFSTIGIKNFDGLPNTHSGSLKDVAVLGYVIYSTIGQLLPSMYDDTISYHGIPFGVNSPVLTAVVQVINTTENYFGPIPSPRLRFKVFNSTSTSPQCVFWSRYEDRGHWSSEGCHVESYIPESQYINCSCNHLSSFTVLMEKNHNEFIPSETLVQSVISYLAITISLVLLAFTFIIFCLLRGSQTNSNTIHICLVCCIFAAELIFLIALKSRHSLVFQQFPCKMVAILLHFLFLSIFSWLLVEAIHIFRMMTNLCDINHGPMHCYFSIGFGGPALIVGLSVGVSVDQYGNHFFCWLSVHENVVWSLVGPVCVIVVVTLLVFISALKSSLQSKDSVMDFGNLKTLLWLAVILLPIQGSTWVLAILSVNETHAILQYAFSFFCLLEGIYIFVGYCVINKKVQQQISFMWMRILKHEKYPDLNGVHSPMETAYYPSTKIYHRSIGISTSSAASRSTSKTCASHCRAESEPKLFENQPSTSEFDEGMYCKHGKYYEQILQNCDFEQNKGSIKSCLDDILNGNHTVTPCKLSLSTETNDGKSSEGLKFSECTESTSSGPKMGVNMFSYPRLPGSRSPLSKTSLSLKMGLDSKDQSLSLGSVDTQQSSPLSAPVSSVRPEFCIPRMGVSGVEKSIHSARDIFAETNSLDSNLHLSSSKKLDFKTGICSSCRSQSFSRDTFSDFSTTDIPQYDACSKSSYKGYPRENRKHFYLSKEKGLNSSKKQLYSYHSMEDCKKFIDEVSTHSGASEKNLNQTLAESGNELNSDLRQSSQEIQCNDHFHDLERTSLNQEVSPICTQSTAETASYVDRASPRLIDDTPSEEDVPLNMKYFPNESSSDDRNCESSNLLQVVGKDSKTTPPLATAEITDSDFNESMETAV</sequence>
<feature type="domain" description="GAIN-B" evidence="19">
    <location>
        <begin position="301"/>
        <end position="472"/>
    </location>
</feature>
<feature type="disulfide bond" evidence="15">
    <location>
        <begin position="15"/>
        <end position="27"/>
    </location>
</feature>
<keyword evidence="12" id="KW-0325">Glycoprotein</keyword>
<dbReference type="SMART" id="SM00008">
    <property type="entry name" value="HormR"/>
    <property type="match status" value="1"/>
</dbReference>
<dbReference type="FunFam" id="1.20.1070.10:FF:000202">
    <property type="entry name" value="Cadherin EGF LAG seven-pass G-type receptor"/>
    <property type="match status" value="1"/>
</dbReference>
<evidence type="ECO:0000256" key="15">
    <source>
        <dbReference type="PROSITE-ProRule" id="PRU00460"/>
    </source>
</evidence>
<dbReference type="FunFam" id="4.10.1240.10:FF:000021">
    <property type="entry name" value="Cadherin EGF LAG seven-pass G-type receptor"/>
    <property type="match status" value="1"/>
</dbReference>
<feature type="region of interest" description="Disordered" evidence="16">
    <location>
        <begin position="1171"/>
        <end position="1199"/>
    </location>
</feature>